<evidence type="ECO:0000313" key="3">
    <source>
        <dbReference type="Proteomes" id="UP000016923"/>
    </source>
</evidence>
<dbReference type="eggNOG" id="KOG0725">
    <property type="taxonomic scope" value="Eukaryota"/>
</dbReference>
<organism evidence="2 3">
    <name type="scientific">Ophiostoma piceae (strain UAMH 11346)</name>
    <name type="common">Sap stain fungus</name>
    <dbReference type="NCBI Taxonomy" id="1262450"/>
    <lineage>
        <taxon>Eukaryota</taxon>
        <taxon>Fungi</taxon>
        <taxon>Dikarya</taxon>
        <taxon>Ascomycota</taxon>
        <taxon>Pezizomycotina</taxon>
        <taxon>Sordariomycetes</taxon>
        <taxon>Sordariomycetidae</taxon>
        <taxon>Ophiostomatales</taxon>
        <taxon>Ophiostomataceae</taxon>
        <taxon>Ophiostoma</taxon>
    </lineage>
</organism>
<dbReference type="CDD" id="cd05233">
    <property type="entry name" value="SDR_c"/>
    <property type="match status" value="1"/>
</dbReference>
<accession>S3BXB2</accession>
<dbReference type="Proteomes" id="UP000016923">
    <property type="component" value="Unassembled WGS sequence"/>
</dbReference>
<evidence type="ECO:0000313" key="2">
    <source>
        <dbReference type="EMBL" id="EPE04101.1"/>
    </source>
</evidence>
<dbReference type="PRINTS" id="PR00081">
    <property type="entry name" value="GDHRDH"/>
</dbReference>
<dbReference type="EMBL" id="KE148162">
    <property type="protein sequence ID" value="EPE04101.1"/>
    <property type="molecule type" value="Genomic_DNA"/>
</dbReference>
<name>S3BXB2_OPHP1</name>
<keyword evidence="3" id="KW-1185">Reference proteome</keyword>
<dbReference type="AlphaFoldDB" id="S3BXB2"/>
<proteinExistence type="predicted"/>
<dbReference type="VEuPathDB" id="FungiDB:F503_04616"/>
<evidence type="ECO:0000256" key="1">
    <source>
        <dbReference type="ARBA" id="ARBA00022857"/>
    </source>
</evidence>
<gene>
    <name evidence="2" type="ORF">F503_04616</name>
</gene>
<dbReference type="InterPro" id="IPR036291">
    <property type="entry name" value="NAD(P)-bd_dom_sf"/>
</dbReference>
<dbReference type="OMA" id="GNAWDCA"/>
<dbReference type="PRINTS" id="PR00080">
    <property type="entry name" value="SDRFAMILY"/>
</dbReference>
<dbReference type="SUPFAM" id="SSF51735">
    <property type="entry name" value="NAD(P)-binding Rossmann-fold domains"/>
    <property type="match status" value="1"/>
</dbReference>
<dbReference type="STRING" id="1262450.S3BXB2"/>
<dbReference type="PANTHER" id="PTHR42820">
    <property type="entry name" value="SHORT-CHAIN DEHYDROGENASE REDUCTASE"/>
    <property type="match status" value="1"/>
</dbReference>
<protein>
    <submittedName>
        <fullName evidence="2">Short-chain dehydrogenase reductase sdr</fullName>
    </submittedName>
</protein>
<dbReference type="PROSITE" id="PS00061">
    <property type="entry name" value="ADH_SHORT"/>
    <property type="match status" value="1"/>
</dbReference>
<keyword evidence="1" id="KW-0521">NADP</keyword>
<dbReference type="InterPro" id="IPR002347">
    <property type="entry name" value="SDR_fam"/>
</dbReference>
<dbReference type="Gene3D" id="3.40.50.720">
    <property type="entry name" value="NAD(P)-binding Rossmann-like Domain"/>
    <property type="match status" value="1"/>
</dbReference>
<dbReference type="InterPro" id="IPR020904">
    <property type="entry name" value="Sc_DH/Rdtase_CS"/>
</dbReference>
<dbReference type="FunFam" id="3.40.50.720:FF:000084">
    <property type="entry name" value="Short-chain dehydrogenase reductase"/>
    <property type="match status" value="1"/>
</dbReference>
<sequence>MDLRADRSLKGKVAIVTGAGCAGDGFGNGRAAAYLLAEDGATVVCVDRQLEWAQKTVEYIETYAKGTAIACAGDVTSEEDASRIIQTAIDSFGRVDILINNVGVGGAQGTAVTLNLKDWERDMTINVSSMVIMSKYAIPAMLKNEGQVKGSIVNISSVAALNGGMKNLLYPTSKGAITAMTKNMAYQHGKEGIRVNCVCPGSVWTPLLFEHPVLASNASISDVVRKTRSEGNMLGYEGYGWDSGYAVRWLSSPEARWVTGVILPVDAGLSATINLEVPDVKK</sequence>
<dbReference type="OrthoDB" id="1393670at2759"/>
<reference evidence="2 3" key="1">
    <citation type="journal article" date="2013" name="BMC Genomics">
        <title>The genome and transcriptome of the pine saprophyte Ophiostoma piceae, and a comparison with the bark beetle-associated pine pathogen Grosmannia clavigera.</title>
        <authorList>
            <person name="Haridas S."/>
            <person name="Wang Y."/>
            <person name="Lim L."/>
            <person name="Massoumi Alamouti S."/>
            <person name="Jackman S."/>
            <person name="Docking R."/>
            <person name="Robertson G."/>
            <person name="Birol I."/>
            <person name="Bohlmann J."/>
            <person name="Breuil C."/>
        </authorList>
    </citation>
    <scope>NUCLEOTIDE SEQUENCE [LARGE SCALE GENOMIC DNA]</scope>
    <source>
        <strain evidence="2 3">UAMH 11346</strain>
    </source>
</reference>
<dbReference type="Pfam" id="PF13561">
    <property type="entry name" value="adh_short_C2"/>
    <property type="match status" value="1"/>
</dbReference>
<dbReference type="PANTHER" id="PTHR42820:SF1">
    <property type="entry name" value="SHORT-CHAIN DEHYDROGENASE_REDUCTASE FAMILY PROTEIN"/>
    <property type="match status" value="1"/>
</dbReference>
<dbReference type="HOGENOM" id="CLU_010194_1_0_1"/>